<evidence type="ECO:0000256" key="1">
    <source>
        <dbReference type="ARBA" id="ARBA00004141"/>
    </source>
</evidence>
<dbReference type="AlphaFoldDB" id="A0A815ZSE2"/>
<dbReference type="Proteomes" id="UP000663854">
    <property type="component" value="Unassembled WGS sequence"/>
</dbReference>
<proteinExistence type="inferred from homology"/>
<evidence type="ECO:0000259" key="7">
    <source>
        <dbReference type="Pfam" id="PF00005"/>
    </source>
</evidence>
<gene>
    <name evidence="9" type="ORF">JXQ802_LOCUS46840</name>
    <name evidence="8" type="ORF">PYM288_LOCUS31026</name>
</gene>
<keyword evidence="4" id="KW-0812">Transmembrane</keyword>
<evidence type="ECO:0000313" key="8">
    <source>
        <dbReference type="EMBL" id="CAF1323284.1"/>
    </source>
</evidence>
<dbReference type="SUPFAM" id="SSF52540">
    <property type="entry name" value="P-loop containing nucleoside triphosphate hydrolases"/>
    <property type="match status" value="1"/>
</dbReference>
<dbReference type="GO" id="GO:0016020">
    <property type="term" value="C:membrane"/>
    <property type="evidence" value="ECO:0007669"/>
    <property type="project" value="UniProtKB-SubCell"/>
</dbReference>
<dbReference type="Proteomes" id="UP000663870">
    <property type="component" value="Unassembled WGS sequence"/>
</dbReference>
<feature type="non-terminal residue" evidence="9">
    <location>
        <position position="1"/>
    </location>
</feature>
<reference evidence="9" key="1">
    <citation type="submission" date="2021-02" db="EMBL/GenBank/DDBJ databases">
        <authorList>
            <person name="Nowell W R."/>
        </authorList>
    </citation>
    <scope>NUCLEOTIDE SEQUENCE</scope>
</reference>
<dbReference type="GO" id="GO:0016887">
    <property type="term" value="F:ATP hydrolysis activity"/>
    <property type="evidence" value="ECO:0007669"/>
    <property type="project" value="InterPro"/>
</dbReference>
<protein>
    <recommendedName>
        <fullName evidence="7">ABC transporter domain-containing protein</fullName>
    </recommendedName>
</protein>
<keyword evidence="3" id="KW-0813">Transport</keyword>
<accession>A0A815ZSE2</accession>
<dbReference type="PANTHER" id="PTHR48041">
    <property type="entry name" value="ABC TRANSPORTER G FAMILY MEMBER 28"/>
    <property type="match status" value="1"/>
</dbReference>
<keyword evidence="10" id="KW-1185">Reference proteome</keyword>
<evidence type="ECO:0000256" key="2">
    <source>
        <dbReference type="ARBA" id="ARBA00005814"/>
    </source>
</evidence>
<evidence type="ECO:0000313" key="9">
    <source>
        <dbReference type="EMBL" id="CAF1587117.1"/>
    </source>
</evidence>
<feature type="domain" description="ABC transporter" evidence="7">
    <location>
        <begin position="5"/>
        <end position="37"/>
    </location>
</feature>
<dbReference type="InterPro" id="IPR003439">
    <property type="entry name" value="ABC_transporter-like_ATP-bd"/>
</dbReference>
<evidence type="ECO:0000256" key="4">
    <source>
        <dbReference type="ARBA" id="ARBA00022692"/>
    </source>
</evidence>
<dbReference type="GO" id="GO:0042626">
    <property type="term" value="F:ATPase-coupled transmembrane transporter activity"/>
    <property type="evidence" value="ECO:0007669"/>
    <property type="project" value="TreeGrafter"/>
</dbReference>
<dbReference type="EMBL" id="CAJNOL010004389">
    <property type="protein sequence ID" value="CAF1587117.1"/>
    <property type="molecule type" value="Genomic_DNA"/>
</dbReference>
<keyword evidence="5" id="KW-1133">Transmembrane helix</keyword>
<name>A0A815ZSE2_9BILA</name>
<comment type="subcellular location">
    <subcellularLocation>
        <location evidence="1">Membrane</location>
        <topology evidence="1">Multi-pass membrane protein</topology>
    </subcellularLocation>
</comment>
<dbReference type="EMBL" id="CAJNOH010003098">
    <property type="protein sequence ID" value="CAF1323284.1"/>
    <property type="molecule type" value="Genomic_DNA"/>
</dbReference>
<keyword evidence="6" id="KW-0472">Membrane</keyword>
<evidence type="ECO:0000313" key="10">
    <source>
        <dbReference type="Proteomes" id="UP000663870"/>
    </source>
</evidence>
<sequence length="37" mass="4067">MHNNFTKTLSGGQRKRVNVALEVVACPKVLLLDEPTS</sequence>
<evidence type="ECO:0000256" key="5">
    <source>
        <dbReference type="ARBA" id="ARBA00022989"/>
    </source>
</evidence>
<comment type="caution">
    <text evidence="9">The sequence shown here is derived from an EMBL/GenBank/DDBJ whole genome shotgun (WGS) entry which is preliminary data.</text>
</comment>
<evidence type="ECO:0000256" key="3">
    <source>
        <dbReference type="ARBA" id="ARBA00022448"/>
    </source>
</evidence>
<dbReference type="Gene3D" id="3.40.50.300">
    <property type="entry name" value="P-loop containing nucleotide triphosphate hydrolases"/>
    <property type="match status" value="1"/>
</dbReference>
<dbReference type="InterPro" id="IPR027417">
    <property type="entry name" value="P-loop_NTPase"/>
</dbReference>
<dbReference type="PANTHER" id="PTHR48041:SF139">
    <property type="entry name" value="PROTEIN SCARLET"/>
    <property type="match status" value="1"/>
</dbReference>
<dbReference type="InterPro" id="IPR050352">
    <property type="entry name" value="ABCG_transporters"/>
</dbReference>
<dbReference type="GO" id="GO:0005524">
    <property type="term" value="F:ATP binding"/>
    <property type="evidence" value="ECO:0007669"/>
    <property type="project" value="InterPro"/>
</dbReference>
<dbReference type="Pfam" id="PF00005">
    <property type="entry name" value="ABC_tran"/>
    <property type="match status" value="1"/>
</dbReference>
<comment type="similarity">
    <text evidence="2">Belongs to the ABC transporter superfamily. ABCG family. Eye pigment precursor importer (TC 3.A.1.204) subfamily.</text>
</comment>
<evidence type="ECO:0000256" key="6">
    <source>
        <dbReference type="ARBA" id="ARBA00023136"/>
    </source>
</evidence>
<organism evidence="9 10">
    <name type="scientific">Rotaria sordida</name>
    <dbReference type="NCBI Taxonomy" id="392033"/>
    <lineage>
        <taxon>Eukaryota</taxon>
        <taxon>Metazoa</taxon>
        <taxon>Spiralia</taxon>
        <taxon>Gnathifera</taxon>
        <taxon>Rotifera</taxon>
        <taxon>Eurotatoria</taxon>
        <taxon>Bdelloidea</taxon>
        <taxon>Philodinida</taxon>
        <taxon>Philodinidae</taxon>
        <taxon>Rotaria</taxon>
    </lineage>
</organism>